<dbReference type="Proteomes" id="UP000092971">
    <property type="component" value="Chromosome"/>
</dbReference>
<dbReference type="OrthoDB" id="9800814at2"/>
<evidence type="ECO:0000256" key="9">
    <source>
        <dbReference type="ARBA" id="ARBA00023146"/>
    </source>
</evidence>
<proteinExistence type="inferred from homology"/>
<dbReference type="GO" id="GO:0005524">
    <property type="term" value="F:ATP binding"/>
    <property type="evidence" value="ECO:0007669"/>
    <property type="project" value="UniProtKB-UniRule"/>
</dbReference>
<dbReference type="Pfam" id="PF03129">
    <property type="entry name" value="HGTP_anticodon"/>
    <property type="match status" value="1"/>
</dbReference>
<comment type="subunit">
    <text evidence="3 11">Homodimer.</text>
</comment>
<feature type="binding site" evidence="12">
    <location>
        <position position="257"/>
    </location>
    <ligand>
        <name>L-histidine</name>
        <dbReference type="ChEBI" id="CHEBI:57595"/>
    </ligand>
</feature>
<dbReference type="PROSITE" id="PS50862">
    <property type="entry name" value="AA_TRNA_LIGASE_II"/>
    <property type="match status" value="1"/>
</dbReference>
<evidence type="ECO:0000256" key="7">
    <source>
        <dbReference type="ARBA" id="ARBA00022840"/>
    </source>
</evidence>
<dbReference type="PANTHER" id="PTHR43707">
    <property type="entry name" value="HISTIDYL-TRNA SYNTHETASE"/>
    <property type="match status" value="1"/>
</dbReference>
<evidence type="ECO:0000256" key="6">
    <source>
        <dbReference type="ARBA" id="ARBA00022741"/>
    </source>
</evidence>
<keyword evidence="6 11" id="KW-0547">Nucleotide-binding</keyword>
<evidence type="ECO:0000256" key="12">
    <source>
        <dbReference type="PIRSR" id="PIRSR001549-1"/>
    </source>
</evidence>
<dbReference type="Pfam" id="PF13393">
    <property type="entry name" value="tRNA-synt_His"/>
    <property type="match status" value="1"/>
</dbReference>
<dbReference type="GO" id="GO:0004821">
    <property type="term" value="F:histidine-tRNA ligase activity"/>
    <property type="evidence" value="ECO:0007669"/>
    <property type="project" value="UniProtKB-UniRule"/>
</dbReference>
<dbReference type="GO" id="GO:0140096">
    <property type="term" value="F:catalytic activity, acting on a protein"/>
    <property type="evidence" value="ECO:0007669"/>
    <property type="project" value="UniProtKB-ARBA"/>
</dbReference>
<comment type="catalytic activity">
    <reaction evidence="10 11">
        <text>tRNA(His) + L-histidine + ATP = L-histidyl-tRNA(His) + AMP + diphosphate + H(+)</text>
        <dbReference type="Rhea" id="RHEA:17313"/>
        <dbReference type="Rhea" id="RHEA-COMP:9665"/>
        <dbReference type="Rhea" id="RHEA-COMP:9689"/>
        <dbReference type="ChEBI" id="CHEBI:15378"/>
        <dbReference type="ChEBI" id="CHEBI:30616"/>
        <dbReference type="ChEBI" id="CHEBI:33019"/>
        <dbReference type="ChEBI" id="CHEBI:57595"/>
        <dbReference type="ChEBI" id="CHEBI:78442"/>
        <dbReference type="ChEBI" id="CHEBI:78527"/>
        <dbReference type="ChEBI" id="CHEBI:456215"/>
        <dbReference type="EC" id="6.1.1.21"/>
    </reaction>
</comment>
<keyword evidence="5 11" id="KW-0436">Ligase</keyword>
<feature type="binding site" evidence="12">
    <location>
        <position position="112"/>
    </location>
    <ligand>
        <name>L-histidine</name>
        <dbReference type="ChEBI" id="CHEBI:57595"/>
    </ligand>
</feature>
<dbReference type="GO" id="GO:0005737">
    <property type="term" value="C:cytoplasm"/>
    <property type="evidence" value="ECO:0007669"/>
    <property type="project" value="UniProtKB-SubCell"/>
</dbReference>
<accession>A0A1B1YBE5</accession>
<keyword evidence="8 11" id="KW-0648">Protein biosynthesis</keyword>
<dbReference type="InterPro" id="IPR015807">
    <property type="entry name" value="His-tRNA-ligase"/>
</dbReference>
<feature type="binding site" evidence="12">
    <location>
        <begin position="261"/>
        <end position="262"/>
    </location>
    <ligand>
        <name>L-histidine</name>
        <dbReference type="ChEBI" id="CHEBI:57595"/>
    </ligand>
</feature>
<dbReference type="FunFam" id="3.30.930.10:FF:000005">
    <property type="entry name" value="Histidine--tRNA ligase"/>
    <property type="match status" value="1"/>
</dbReference>
<organism evidence="14 15">
    <name type="scientific">Thermoclostridium stercorarium subsp. thermolacticum DSM 2910</name>
    <dbReference type="NCBI Taxonomy" id="1121336"/>
    <lineage>
        <taxon>Bacteria</taxon>
        <taxon>Bacillati</taxon>
        <taxon>Bacillota</taxon>
        <taxon>Clostridia</taxon>
        <taxon>Eubacteriales</taxon>
        <taxon>Oscillospiraceae</taxon>
        <taxon>Thermoclostridium</taxon>
    </lineage>
</organism>
<dbReference type="SUPFAM" id="SSF55681">
    <property type="entry name" value="Class II aaRS and biotin synthetases"/>
    <property type="match status" value="1"/>
</dbReference>
<name>A0A1B1YBE5_THEST</name>
<gene>
    <name evidence="11" type="primary">hisS</name>
    <name evidence="14" type="ORF">CSTERTH_03070</name>
</gene>
<evidence type="ECO:0000256" key="10">
    <source>
        <dbReference type="ARBA" id="ARBA00047639"/>
    </source>
</evidence>
<dbReference type="HAMAP" id="MF_00127">
    <property type="entry name" value="His_tRNA_synth"/>
    <property type="match status" value="1"/>
</dbReference>
<dbReference type="CDD" id="cd00773">
    <property type="entry name" value="HisRS-like_core"/>
    <property type="match status" value="1"/>
</dbReference>
<dbReference type="InterPro" id="IPR004516">
    <property type="entry name" value="HisRS/HisZ"/>
</dbReference>
<sequence length="425" mass="48618">MLTSAPKGTKDILPDEIYKWYYVEEKFREMAERFGFREIRIPVFEHTELFQRGVGDTTDIVQKEMYTFNDKAGRSLTLRPEGTAGVVRSYIQNGMSSWPQPVKLFYNITAYRYENVQKGRYREFHQFGAELFGAADPGADAEIISFLHLYFMELGIKNLKLNINSIGCPACREKYNRILKDFLRTKLDRLCETCRDRFNRNPMRILDCKVETCQNELTDVPALLDYICDDCREHFEKLKEKLAIMEIPYSVDKRIVRGLDYYTRTVFEFVSENIGSQGTVCGGGRYDGLVEACGGNPTPGIGFALGVERLLLEMESQNIEIPKPEGPDIFIGYIGEKAQRLAEIITLKLRAAGIRCEKDIMGRSVKAQMKYANKINARFVVILGDDEVESGKAELKNMATGETKDVHIDTIVDRLLKYKQGNKNE</sequence>
<evidence type="ECO:0000256" key="8">
    <source>
        <dbReference type="ARBA" id="ARBA00022917"/>
    </source>
</evidence>
<feature type="binding site" evidence="12">
    <location>
        <position position="130"/>
    </location>
    <ligand>
        <name>L-histidine</name>
        <dbReference type="ChEBI" id="CHEBI:57595"/>
    </ligand>
</feature>
<dbReference type="EC" id="6.1.1.21" evidence="11"/>
<dbReference type="InterPro" id="IPR033656">
    <property type="entry name" value="HisRS_anticodon"/>
</dbReference>
<dbReference type="GO" id="GO:0016740">
    <property type="term" value="F:transferase activity"/>
    <property type="evidence" value="ECO:0007669"/>
    <property type="project" value="UniProtKB-ARBA"/>
</dbReference>
<keyword evidence="9 11" id="KW-0030">Aminoacyl-tRNA synthetase</keyword>
<dbReference type="Gene3D" id="3.30.930.10">
    <property type="entry name" value="Bira Bifunctional Protein, Domain 2"/>
    <property type="match status" value="1"/>
</dbReference>
<evidence type="ECO:0000256" key="5">
    <source>
        <dbReference type="ARBA" id="ARBA00022598"/>
    </source>
</evidence>
<dbReference type="RefSeq" id="WP_015358370.1">
    <property type="nucleotide sequence ID" value="NZ_CP014672.1"/>
</dbReference>
<evidence type="ECO:0000256" key="3">
    <source>
        <dbReference type="ARBA" id="ARBA00011738"/>
    </source>
</evidence>
<dbReference type="PIRSF" id="PIRSF001549">
    <property type="entry name" value="His-tRNA_synth"/>
    <property type="match status" value="1"/>
</dbReference>
<dbReference type="InterPro" id="IPR036621">
    <property type="entry name" value="Anticodon-bd_dom_sf"/>
</dbReference>
<dbReference type="NCBIfam" id="TIGR00442">
    <property type="entry name" value="hisS"/>
    <property type="match status" value="1"/>
</dbReference>
<dbReference type="AlphaFoldDB" id="A0A1B1YBE5"/>
<evidence type="ECO:0000256" key="11">
    <source>
        <dbReference type="HAMAP-Rule" id="MF_00127"/>
    </source>
</evidence>
<evidence type="ECO:0000313" key="15">
    <source>
        <dbReference type="Proteomes" id="UP000092971"/>
    </source>
</evidence>
<dbReference type="GO" id="GO:0006427">
    <property type="term" value="P:histidyl-tRNA aminoacylation"/>
    <property type="evidence" value="ECO:0007669"/>
    <property type="project" value="UniProtKB-UniRule"/>
</dbReference>
<reference evidence="14 15" key="1">
    <citation type="submission" date="2016-02" db="EMBL/GenBank/DDBJ databases">
        <title>Comparison of Clostridium stercorarium subspecies using comparative genomics and transcriptomics.</title>
        <authorList>
            <person name="Schellenberg J."/>
            <person name="Thallinger G."/>
            <person name="Levin D.B."/>
            <person name="Zhang X."/>
            <person name="Alvare G."/>
            <person name="Fristensky B."/>
            <person name="Sparling R."/>
        </authorList>
    </citation>
    <scope>NUCLEOTIDE SEQUENCE [LARGE SCALE GENOMIC DNA]</scope>
    <source>
        <strain evidence="14 15">DSM 2910</strain>
    </source>
</reference>
<dbReference type="InterPro" id="IPR041715">
    <property type="entry name" value="HisRS-like_core"/>
</dbReference>
<evidence type="ECO:0000256" key="2">
    <source>
        <dbReference type="ARBA" id="ARBA00008226"/>
    </source>
</evidence>
<evidence type="ECO:0000259" key="13">
    <source>
        <dbReference type="PROSITE" id="PS50862"/>
    </source>
</evidence>
<protein>
    <recommendedName>
        <fullName evidence="11">Histidine--tRNA ligase</fullName>
        <ecNumber evidence="11">6.1.1.21</ecNumber>
    </recommendedName>
    <alternativeName>
        <fullName evidence="11">Histidyl-tRNA synthetase</fullName>
        <shortName evidence="11">HisRS</shortName>
    </alternativeName>
</protein>
<dbReference type="PANTHER" id="PTHR43707:SF1">
    <property type="entry name" value="HISTIDINE--TRNA LIGASE, MITOCHONDRIAL-RELATED"/>
    <property type="match status" value="1"/>
</dbReference>
<dbReference type="EMBL" id="CP014672">
    <property type="protein sequence ID" value="ANW98095.1"/>
    <property type="molecule type" value="Genomic_DNA"/>
</dbReference>
<keyword evidence="7 11" id="KW-0067">ATP-binding</keyword>
<keyword evidence="4 11" id="KW-0963">Cytoplasm</keyword>
<comment type="similarity">
    <text evidence="2 11">Belongs to the class-II aminoacyl-tRNA synthetase family.</text>
</comment>
<evidence type="ECO:0000313" key="14">
    <source>
        <dbReference type="EMBL" id="ANW98095.1"/>
    </source>
</evidence>
<dbReference type="InterPro" id="IPR006195">
    <property type="entry name" value="aa-tRNA-synth_II"/>
</dbReference>
<feature type="binding site" evidence="12">
    <location>
        <begin position="81"/>
        <end position="83"/>
    </location>
    <ligand>
        <name>L-histidine</name>
        <dbReference type="ChEBI" id="CHEBI:57595"/>
    </ligand>
</feature>
<dbReference type="SUPFAM" id="SSF52954">
    <property type="entry name" value="Class II aaRS ABD-related"/>
    <property type="match status" value="1"/>
</dbReference>
<comment type="subcellular location">
    <subcellularLocation>
        <location evidence="1 11">Cytoplasm</location>
    </subcellularLocation>
</comment>
<dbReference type="Gene3D" id="3.40.50.800">
    <property type="entry name" value="Anticodon-binding domain"/>
    <property type="match status" value="1"/>
</dbReference>
<dbReference type="InterPro" id="IPR045864">
    <property type="entry name" value="aa-tRNA-synth_II/BPL/LPL"/>
</dbReference>
<feature type="domain" description="Aminoacyl-transfer RNA synthetases class-II family profile" evidence="13">
    <location>
        <begin position="28"/>
        <end position="322"/>
    </location>
</feature>
<evidence type="ECO:0000256" key="4">
    <source>
        <dbReference type="ARBA" id="ARBA00022490"/>
    </source>
</evidence>
<feature type="binding site" evidence="12">
    <location>
        <position position="126"/>
    </location>
    <ligand>
        <name>L-histidine</name>
        <dbReference type="ChEBI" id="CHEBI:57595"/>
    </ligand>
</feature>
<dbReference type="InterPro" id="IPR004154">
    <property type="entry name" value="Anticodon-bd"/>
</dbReference>
<dbReference type="CDD" id="cd00859">
    <property type="entry name" value="HisRS_anticodon"/>
    <property type="match status" value="1"/>
</dbReference>
<evidence type="ECO:0000256" key="1">
    <source>
        <dbReference type="ARBA" id="ARBA00004496"/>
    </source>
</evidence>